<protein>
    <submittedName>
        <fullName evidence="2">Secreted protein</fullName>
    </submittedName>
</protein>
<reference evidence="1" key="1">
    <citation type="journal article" date="2013" name="Genetics">
        <title>The draft genome and transcriptome of Panagrellus redivivus are shaped by the harsh demands of a free-living lifestyle.</title>
        <authorList>
            <person name="Srinivasan J."/>
            <person name="Dillman A.R."/>
            <person name="Macchietto M.G."/>
            <person name="Heikkinen L."/>
            <person name="Lakso M."/>
            <person name="Fracchia K.M."/>
            <person name="Antoshechkin I."/>
            <person name="Mortazavi A."/>
            <person name="Wong G."/>
            <person name="Sternberg P.W."/>
        </authorList>
    </citation>
    <scope>NUCLEOTIDE SEQUENCE [LARGE SCALE GENOMIC DNA]</scope>
    <source>
        <strain evidence="1">MT8872</strain>
    </source>
</reference>
<name>A0A7E4VKY4_PANRE</name>
<evidence type="ECO:0000313" key="2">
    <source>
        <dbReference type="WBParaSite" id="Pan_g22373.t1"/>
    </source>
</evidence>
<reference evidence="2" key="2">
    <citation type="submission" date="2020-10" db="UniProtKB">
        <authorList>
            <consortium name="WormBaseParasite"/>
        </authorList>
    </citation>
    <scope>IDENTIFICATION</scope>
</reference>
<proteinExistence type="predicted"/>
<dbReference type="Proteomes" id="UP000492821">
    <property type="component" value="Unassembled WGS sequence"/>
</dbReference>
<organism evidence="1 2">
    <name type="scientific">Panagrellus redivivus</name>
    <name type="common">Microworm</name>
    <dbReference type="NCBI Taxonomy" id="6233"/>
    <lineage>
        <taxon>Eukaryota</taxon>
        <taxon>Metazoa</taxon>
        <taxon>Ecdysozoa</taxon>
        <taxon>Nematoda</taxon>
        <taxon>Chromadorea</taxon>
        <taxon>Rhabditida</taxon>
        <taxon>Tylenchina</taxon>
        <taxon>Panagrolaimomorpha</taxon>
        <taxon>Panagrolaimoidea</taxon>
        <taxon>Panagrolaimidae</taxon>
        <taxon>Panagrellus</taxon>
    </lineage>
</organism>
<accession>A0A7E4VKY4</accession>
<dbReference type="WBParaSite" id="Pan_g22373.t1">
    <property type="protein sequence ID" value="Pan_g22373.t1"/>
    <property type="gene ID" value="Pan_g22373"/>
</dbReference>
<dbReference type="AlphaFoldDB" id="A0A7E4VKY4"/>
<keyword evidence="1" id="KW-1185">Reference proteome</keyword>
<sequence>MARLLRMFIEEATSVLEGDCLRETSSQRWHICRYIETCVCIRVCRNKITTSMSAIVDELAEYTIVEGHGN</sequence>
<evidence type="ECO:0000313" key="1">
    <source>
        <dbReference type="Proteomes" id="UP000492821"/>
    </source>
</evidence>